<protein>
    <recommendedName>
        <fullName evidence="4 14">Dolichyl-phosphate-mannose--protein mannosyltransferase</fullName>
        <ecNumber evidence="4 14">2.4.1.109</ecNumber>
    </recommendedName>
</protein>
<dbReference type="Pfam" id="PF16192">
    <property type="entry name" value="PMT_4TMC"/>
    <property type="match status" value="1"/>
</dbReference>
<feature type="transmembrane region" description="Helical" evidence="14">
    <location>
        <begin position="673"/>
        <end position="694"/>
    </location>
</feature>
<keyword evidence="18" id="KW-1185">Reference proteome</keyword>
<gene>
    <name evidence="17" type="ORF">LODBEIA_P52540</name>
</gene>
<evidence type="ECO:0000256" key="12">
    <source>
        <dbReference type="ARBA" id="ARBA00045085"/>
    </source>
</evidence>
<keyword evidence="10 14" id="KW-1133">Transmembrane helix</keyword>
<feature type="domain" description="MIR" evidence="16">
    <location>
        <begin position="491"/>
        <end position="549"/>
    </location>
</feature>
<evidence type="ECO:0000256" key="9">
    <source>
        <dbReference type="ARBA" id="ARBA00022824"/>
    </source>
</evidence>
<feature type="transmembrane region" description="Helical" evidence="14">
    <location>
        <begin position="153"/>
        <end position="171"/>
    </location>
</feature>
<feature type="transmembrane region" description="Helical" evidence="14">
    <location>
        <begin position="203"/>
        <end position="222"/>
    </location>
</feature>
<evidence type="ECO:0000256" key="13">
    <source>
        <dbReference type="ARBA" id="ARBA00045102"/>
    </source>
</evidence>
<feature type="domain" description="MIR" evidence="16">
    <location>
        <begin position="348"/>
        <end position="402"/>
    </location>
</feature>
<dbReference type="RefSeq" id="XP_066832192.1">
    <property type="nucleotide sequence ID" value="XM_066975566.1"/>
</dbReference>
<comment type="subcellular location">
    <subcellularLocation>
        <location evidence="1 14">Endoplasmic reticulum membrane</location>
        <topology evidence="1 14">Multi-pass membrane protein</topology>
    </subcellularLocation>
</comment>
<feature type="region of interest" description="Disordered" evidence="15">
    <location>
        <begin position="1"/>
        <end position="41"/>
    </location>
</feature>
<evidence type="ECO:0000256" key="15">
    <source>
        <dbReference type="SAM" id="MobiDB-lite"/>
    </source>
</evidence>
<evidence type="ECO:0000256" key="1">
    <source>
        <dbReference type="ARBA" id="ARBA00004477"/>
    </source>
</evidence>
<evidence type="ECO:0000259" key="16">
    <source>
        <dbReference type="PROSITE" id="PS50919"/>
    </source>
</evidence>
<feature type="compositionally biased region" description="Basic and acidic residues" evidence="15">
    <location>
        <begin position="29"/>
        <end position="41"/>
    </location>
</feature>
<feature type="transmembrane region" description="Helical" evidence="14">
    <location>
        <begin position="731"/>
        <end position="749"/>
    </location>
</feature>
<evidence type="ECO:0000256" key="4">
    <source>
        <dbReference type="ARBA" id="ARBA00012839"/>
    </source>
</evidence>
<keyword evidence="9 14" id="KW-0256">Endoplasmic reticulum</keyword>
<dbReference type="EMBL" id="OZ022410">
    <property type="protein sequence ID" value="CAK9441386.1"/>
    <property type="molecule type" value="Genomic_DNA"/>
</dbReference>
<feature type="transmembrane region" description="Helical" evidence="14">
    <location>
        <begin position="700"/>
        <end position="719"/>
    </location>
</feature>
<dbReference type="SMART" id="SM00472">
    <property type="entry name" value="MIR"/>
    <property type="match status" value="3"/>
</dbReference>
<comment type="function">
    <text evidence="14">Transfers mannose from Dol-P-mannose to Ser or Thr residues on proteins.</text>
</comment>
<accession>A0ABP0ZV07</accession>
<dbReference type="SUPFAM" id="SSF82109">
    <property type="entry name" value="MIR domain"/>
    <property type="match status" value="1"/>
</dbReference>
<evidence type="ECO:0000313" key="17">
    <source>
        <dbReference type="EMBL" id="CAK9441386.1"/>
    </source>
</evidence>
<feature type="compositionally biased region" description="Low complexity" evidence="15">
    <location>
        <begin position="8"/>
        <end position="21"/>
    </location>
</feature>
<evidence type="ECO:0000313" key="18">
    <source>
        <dbReference type="Proteomes" id="UP001497383"/>
    </source>
</evidence>
<evidence type="ECO:0000256" key="8">
    <source>
        <dbReference type="ARBA" id="ARBA00022737"/>
    </source>
</evidence>
<name>A0ABP0ZV07_9ASCO</name>
<keyword evidence="7 14" id="KW-0812">Transmembrane</keyword>
<keyword evidence="5 14" id="KW-0328">Glycosyltransferase</keyword>
<feature type="transmembrane region" description="Helical" evidence="14">
    <location>
        <begin position="65"/>
        <end position="85"/>
    </location>
</feature>
<dbReference type="Pfam" id="PF02815">
    <property type="entry name" value="MIR"/>
    <property type="match status" value="1"/>
</dbReference>
<dbReference type="EC" id="2.4.1.109" evidence="4 14"/>
<keyword evidence="6 14" id="KW-0808">Transferase</keyword>
<feature type="transmembrane region" description="Helical" evidence="14">
    <location>
        <begin position="242"/>
        <end position="271"/>
    </location>
</feature>
<comment type="pathway">
    <text evidence="2 14">Protein modification; protein glycosylation.</text>
</comment>
<evidence type="ECO:0000256" key="14">
    <source>
        <dbReference type="RuleBase" id="RU367007"/>
    </source>
</evidence>
<evidence type="ECO:0000256" key="7">
    <source>
        <dbReference type="ARBA" id="ARBA00022692"/>
    </source>
</evidence>
<keyword evidence="11 14" id="KW-0472">Membrane</keyword>
<dbReference type="Gene3D" id="2.80.10.50">
    <property type="match status" value="1"/>
</dbReference>
<dbReference type="InterPro" id="IPR027005">
    <property type="entry name" value="PMT-like"/>
</dbReference>
<proteinExistence type="inferred from homology"/>
<comment type="catalytic activity">
    <reaction evidence="12 14">
        <text>a di-trans,poly-cis-dolichyl beta-D-mannosyl phosphate + L-threonyl-[protein] = 3-O-(alpha-D-mannosyl)-L-threonyl-[protein] + a di-trans,poly-cis-dolichyl phosphate + H(+)</text>
        <dbReference type="Rhea" id="RHEA:53396"/>
        <dbReference type="Rhea" id="RHEA-COMP:11060"/>
        <dbReference type="Rhea" id="RHEA-COMP:13547"/>
        <dbReference type="Rhea" id="RHEA-COMP:19498"/>
        <dbReference type="Rhea" id="RHEA-COMP:19501"/>
        <dbReference type="ChEBI" id="CHEBI:15378"/>
        <dbReference type="ChEBI" id="CHEBI:30013"/>
        <dbReference type="ChEBI" id="CHEBI:57683"/>
        <dbReference type="ChEBI" id="CHEBI:58211"/>
        <dbReference type="ChEBI" id="CHEBI:137323"/>
        <dbReference type="EC" id="2.4.1.109"/>
    </reaction>
</comment>
<evidence type="ECO:0000256" key="5">
    <source>
        <dbReference type="ARBA" id="ARBA00022676"/>
    </source>
</evidence>
<evidence type="ECO:0000256" key="3">
    <source>
        <dbReference type="ARBA" id="ARBA00007222"/>
    </source>
</evidence>
<feature type="transmembrane region" description="Helical" evidence="14">
    <location>
        <begin position="629"/>
        <end position="652"/>
    </location>
</feature>
<dbReference type="InterPro" id="IPR036300">
    <property type="entry name" value="MIR_dom_sf"/>
</dbReference>
<dbReference type="PANTHER" id="PTHR10050">
    <property type="entry name" value="DOLICHYL-PHOSPHATE-MANNOSE--PROTEIN MANNOSYLTRANSFERASE"/>
    <property type="match status" value="1"/>
</dbReference>
<dbReference type="GeneID" id="92210450"/>
<dbReference type="PROSITE" id="PS50919">
    <property type="entry name" value="MIR"/>
    <property type="match status" value="2"/>
</dbReference>
<dbReference type="PANTHER" id="PTHR10050:SF52">
    <property type="entry name" value="DOLICHYL-PHOSPHATE-MANNOSE--PROTEIN MANNOSYLTRANSFERASE 6"/>
    <property type="match status" value="1"/>
</dbReference>
<dbReference type="InterPro" id="IPR016093">
    <property type="entry name" value="MIR_motif"/>
</dbReference>
<evidence type="ECO:0000256" key="6">
    <source>
        <dbReference type="ARBA" id="ARBA00022679"/>
    </source>
</evidence>
<dbReference type="InterPro" id="IPR032421">
    <property type="entry name" value="PMT_4TMC"/>
</dbReference>
<comment type="similarity">
    <text evidence="3 14">Belongs to the glycosyltransferase 39 family.</text>
</comment>
<dbReference type="Proteomes" id="UP001497383">
    <property type="component" value="Chromosome 6"/>
</dbReference>
<evidence type="ECO:0000256" key="2">
    <source>
        <dbReference type="ARBA" id="ARBA00004922"/>
    </source>
</evidence>
<dbReference type="Pfam" id="PF02366">
    <property type="entry name" value="PMT"/>
    <property type="match status" value="1"/>
</dbReference>
<evidence type="ECO:0000256" key="11">
    <source>
        <dbReference type="ARBA" id="ARBA00023136"/>
    </source>
</evidence>
<organism evidence="17 18">
    <name type="scientific">Lodderomyces beijingensis</name>
    <dbReference type="NCBI Taxonomy" id="1775926"/>
    <lineage>
        <taxon>Eukaryota</taxon>
        <taxon>Fungi</taxon>
        <taxon>Dikarya</taxon>
        <taxon>Ascomycota</taxon>
        <taxon>Saccharomycotina</taxon>
        <taxon>Pichiomycetes</taxon>
        <taxon>Debaryomycetaceae</taxon>
        <taxon>Candida/Lodderomyces clade</taxon>
        <taxon>Lodderomyces</taxon>
    </lineage>
</organism>
<dbReference type="InterPro" id="IPR003342">
    <property type="entry name" value="ArnT-like_N"/>
</dbReference>
<keyword evidence="8" id="KW-0677">Repeat</keyword>
<sequence length="776" mass="88701">MEYHSQPQTQSSGAVGQQQGSLRRRKVAGHQEDEHGSTYDEKLQDVIDKTSRLKIGSRREKSATLFFKTISPLILTAVSAFVRIYRIENANKVIWDEAHFGKFGSQYIKREYYFDVHPPLGKLLVGLSGYLAGYDGTFKFDSGEEFPESMNYVFMRLFNCFFGILVTPIAYRTAFGMGYDQWTCWLISLMVAFEQISLTLSKFVLLDSMLMFFVAFTFFGLLNIRQETVAKTEFSRSGLKWFFLTGLSVGCVCSIKWVGLFITALVGLYTAHDLLMKLFEVLSSKTTWRRYISHWGLRILTLIVVPTAIYMSAFKVHFAVLNHSGLGDSSTSSLLQASLIGNDLHPGPRSVAYGSRVTIRSQGLSPNLLHSHNHKYPEGSQEQQVTTYGYKDVNNEFIIENPSQLSKSPFVQEEKQHVYYIHDLSTITLKHAVTNCSLAAYPIKAPLTKSSFEVACSNIEAGSATSDQHEWVLEVRTQEKSPSPKFQNEDPFEVHPISTGFRLKHKKLGCYLASTGREFPPWGFRQGEVVCKNSIFSKDKTTWWNVENHLNHVLGEPDEAYVPPRPNFWKEFVVLNYGMMVSNNALIPDPDKFDKLSSEWWEWPILRTGLRMSGWGDNDFRFFLMGNPLVTWLSTAALVVSVPYLLFILFAYKRQKHHLGAGGAINSSQASNLFVNQLILPLGGWAFNLIPFIAMKRVKYLHHYVPALYFAIFVCGYMVDRSTHNRAVPKRVSQLVYMALYFSIVWLFWKYKDFASGMEDSTKNYFHLRLLDTWMI</sequence>
<evidence type="ECO:0000256" key="10">
    <source>
        <dbReference type="ARBA" id="ARBA00022989"/>
    </source>
</evidence>
<reference evidence="17 18" key="1">
    <citation type="submission" date="2024-03" db="EMBL/GenBank/DDBJ databases">
        <authorList>
            <person name="Brejova B."/>
        </authorList>
    </citation>
    <scope>NUCLEOTIDE SEQUENCE [LARGE SCALE GENOMIC DNA]</scope>
    <source>
        <strain evidence="17 18">CBS 14171</strain>
    </source>
</reference>
<comment type="catalytic activity">
    <reaction evidence="13 14">
        <text>a di-trans,poly-cis-dolichyl beta-D-mannosyl phosphate + L-seryl-[protein] = 3-O-(alpha-D-mannosyl)-L-seryl-[protein] + a di-trans,poly-cis-dolichyl phosphate + H(+)</text>
        <dbReference type="Rhea" id="RHEA:17377"/>
        <dbReference type="Rhea" id="RHEA-COMP:9863"/>
        <dbReference type="Rhea" id="RHEA-COMP:13546"/>
        <dbReference type="Rhea" id="RHEA-COMP:19498"/>
        <dbReference type="Rhea" id="RHEA-COMP:19501"/>
        <dbReference type="ChEBI" id="CHEBI:15378"/>
        <dbReference type="ChEBI" id="CHEBI:29999"/>
        <dbReference type="ChEBI" id="CHEBI:57683"/>
        <dbReference type="ChEBI" id="CHEBI:58211"/>
        <dbReference type="ChEBI" id="CHEBI:137321"/>
        <dbReference type="EC" id="2.4.1.109"/>
    </reaction>
</comment>